<dbReference type="RefSeq" id="WP_055652646.1">
    <property type="nucleotide sequence ID" value="NZ_CABIXC010000001.1"/>
</dbReference>
<name>A0A173X126_9FIRM</name>
<keyword evidence="2" id="KW-0413">Isomerase</keyword>
<dbReference type="PANTHER" id="PTHR12110">
    <property type="entry name" value="HYDROXYPYRUVATE ISOMERASE"/>
    <property type="match status" value="1"/>
</dbReference>
<reference evidence="2 3" key="1">
    <citation type="submission" date="2015-09" db="EMBL/GenBank/DDBJ databases">
        <authorList>
            <consortium name="Pathogen Informatics"/>
        </authorList>
    </citation>
    <scope>NUCLEOTIDE SEQUENCE [LARGE SCALE GENOMIC DNA]</scope>
    <source>
        <strain evidence="2 3">2789STDY5608850</strain>
    </source>
</reference>
<evidence type="ECO:0000313" key="3">
    <source>
        <dbReference type="Proteomes" id="UP000095651"/>
    </source>
</evidence>
<dbReference type="Gene3D" id="3.20.20.150">
    <property type="entry name" value="Divalent-metal-dependent TIM barrel enzymes"/>
    <property type="match status" value="1"/>
</dbReference>
<dbReference type="GO" id="GO:0016853">
    <property type="term" value="F:isomerase activity"/>
    <property type="evidence" value="ECO:0007669"/>
    <property type="project" value="UniProtKB-KW"/>
</dbReference>
<dbReference type="Proteomes" id="UP000095651">
    <property type="component" value="Unassembled WGS sequence"/>
</dbReference>
<dbReference type="SUPFAM" id="SSF51658">
    <property type="entry name" value="Xylose isomerase-like"/>
    <property type="match status" value="1"/>
</dbReference>
<dbReference type="InterPro" id="IPR036237">
    <property type="entry name" value="Xyl_isomerase-like_sf"/>
</dbReference>
<accession>A0A173X126</accession>
<dbReference type="PANTHER" id="PTHR12110:SF21">
    <property type="entry name" value="XYLOSE ISOMERASE-LIKE TIM BARREL DOMAIN-CONTAINING PROTEIN"/>
    <property type="match status" value="1"/>
</dbReference>
<evidence type="ECO:0000259" key="1">
    <source>
        <dbReference type="Pfam" id="PF01261"/>
    </source>
</evidence>
<evidence type="ECO:0000313" key="2">
    <source>
        <dbReference type="EMBL" id="CUN44265.1"/>
    </source>
</evidence>
<dbReference type="InterPro" id="IPR013022">
    <property type="entry name" value="Xyl_isomerase-like_TIM-brl"/>
</dbReference>
<feature type="domain" description="Xylose isomerase-like TIM barrel" evidence="1">
    <location>
        <begin position="19"/>
        <end position="292"/>
    </location>
</feature>
<gene>
    <name evidence="2" type="ORF">ERS852407_00199</name>
</gene>
<proteinExistence type="predicted"/>
<protein>
    <submittedName>
        <fullName evidence="2">Sugar phosphate isomerase/epimerase</fullName>
    </submittedName>
</protein>
<dbReference type="InterPro" id="IPR050312">
    <property type="entry name" value="IolE/XylAMocC-like"/>
</dbReference>
<dbReference type="Pfam" id="PF01261">
    <property type="entry name" value="AP_endonuc_2"/>
    <property type="match status" value="1"/>
</dbReference>
<dbReference type="EMBL" id="CYZE01000001">
    <property type="protein sequence ID" value="CUN44265.1"/>
    <property type="molecule type" value="Genomic_DNA"/>
</dbReference>
<sequence length="312" mass="35857">MKLGFVSAILADYTFEEVIDFASEHGFSCVELACWPKGNVSRRYAGVTHIDVDKLEEQNINAVREYFREKKVRLSSLAYYPNPLAENREEAKIAVAHLEKVIEASARLGILMVTTFIGRNPSKSLSENLALFEEVWRPIIRLAEDCGVKIGIENCPMLFTEDEWPGGQNLAVSPAVWREMFRRIDSPCFGLNYDPSHLVWQQMDYLKPIYEFRDKLFHVHIKDIKIWKDRLDDNGILAAPLSYMTPKLPGLGDVEWGRFLSALTDIRYDGSLCLEIEDKSFEGSKESIEEAILLSKRYISQFVYGGREEWSR</sequence>
<dbReference type="AlphaFoldDB" id="A0A173X126"/>
<organism evidence="2 3">
    <name type="scientific">Hungatella hathewayi</name>
    <dbReference type="NCBI Taxonomy" id="154046"/>
    <lineage>
        <taxon>Bacteria</taxon>
        <taxon>Bacillati</taxon>
        <taxon>Bacillota</taxon>
        <taxon>Clostridia</taxon>
        <taxon>Lachnospirales</taxon>
        <taxon>Lachnospiraceae</taxon>
        <taxon>Hungatella</taxon>
    </lineage>
</organism>